<evidence type="ECO:0000256" key="1">
    <source>
        <dbReference type="SAM" id="MobiDB-lite"/>
    </source>
</evidence>
<evidence type="ECO:0000313" key="4">
    <source>
        <dbReference type="Proteomes" id="UP001595847"/>
    </source>
</evidence>
<sequence>MNSSHRTATHRITTALAVLALGTTTAAAPAAAASYPEHTVSRYTPLSGGNADRTAARDAGCAEGRTGRDGVRVLFFGTQEKGDKLRQPGTNSGSSSARVAASTASDAATAWAEGFNECRTGGATADLAMGVNNKSDGGLDGAAAGRAWASVVNATDDTGAVTITAAIDAEPAWSNPSWARGWVDAFTQASDRTLYAANSADGCPTHGSTSTSCNNGWKLSDLHYVATGAASTIQAIPQIYRTDGIQARQWSAISSWGATKGSGPVRFAGAMSQEAACKQRGGCSTTDNSPKDAWNQLYTELNNHSETKVSSLPNATDMRWP</sequence>
<protein>
    <recommendedName>
        <fullName evidence="5">Glucanase</fullName>
    </recommendedName>
</protein>
<gene>
    <name evidence="3" type="ORF">ACFOVU_00050</name>
</gene>
<keyword evidence="4" id="KW-1185">Reference proteome</keyword>
<name>A0ABV8FH13_9ACTN</name>
<reference evidence="4" key="1">
    <citation type="journal article" date="2019" name="Int. J. Syst. Evol. Microbiol.">
        <title>The Global Catalogue of Microorganisms (GCM) 10K type strain sequencing project: providing services to taxonomists for standard genome sequencing and annotation.</title>
        <authorList>
            <consortium name="The Broad Institute Genomics Platform"/>
            <consortium name="The Broad Institute Genome Sequencing Center for Infectious Disease"/>
            <person name="Wu L."/>
            <person name="Ma J."/>
        </authorList>
    </citation>
    <scope>NUCLEOTIDE SEQUENCE [LARGE SCALE GENOMIC DNA]</scope>
    <source>
        <strain evidence="4">TBRC 1826</strain>
    </source>
</reference>
<dbReference type="Proteomes" id="UP001595847">
    <property type="component" value="Unassembled WGS sequence"/>
</dbReference>
<feature type="region of interest" description="Disordered" evidence="1">
    <location>
        <begin position="44"/>
        <end position="63"/>
    </location>
</feature>
<organism evidence="3 4">
    <name type="scientific">Nocardiopsis sediminis</name>
    <dbReference type="NCBI Taxonomy" id="1778267"/>
    <lineage>
        <taxon>Bacteria</taxon>
        <taxon>Bacillati</taxon>
        <taxon>Actinomycetota</taxon>
        <taxon>Actinomycetes</taxon>
        <taxon>Streptosporangiales</taxon>
        <taxon>Nocardiopsidaceae</taxon>
        <taxon>Nocardiopsis</taxon>
    </lineage>
</organism>
<proteinExistence type="predicted"/>
<evidence type="ECO:0000313" key="3">
    <source>
        <dbReference type="EMBL" id="MFC3994287.1"/>
    </source>
</evidence>
<dbReference type="EMBL" id="JBHSBH010000001">
    <property type="protein sequence ID" value="MFC3994287.1"/>
    <property type="molecule type" value="Genomic_DNA"/>
</dbReference>
<dbReference type="RefSeq" id="WP_378529164.1">
    <property type="nucleotide sequence ID" value="NZ_JBHSBH010000001.1"/>
</dbReference>
<feature type="chain" id="PRO_5046949404" description="Glucanase" evidence="2">
    <location>
        <begin position="31"/>
        <end position="321"/>
    </location>
</feature>
<feature type="signal peptide" evidence="2">
    <location>
        <begin position="1"/>
        <end position="30"/>
    </location>
</feature>
<evidence type="ECO:0008006" key="5">
    <source>
        <dbReference type="Google" id="ProtNLM"/>
    </source>
</evidence>
<keyword evidence="2" id="KW-0732">Signal</keyword>
<comment type="caution">
    <text evidence="3">The sequence shown here is derived from an EMBL/GenBank/DDBJ whole genome shotgun (WGS) entry which is preliminary data.</text>
</comment>
<evidence type="ECO:0000256" key="2">
    <source>
        <dbReference type="SAM" id="SignalP"/>
    </source>
</evidence>
<accession>A0ABV8FH13</accession>